<feature type="domain" description="C2H2-type" evidence="11">
    <location>
        <begin position="595"/>
        <end position="625"/>
    </location>
</feature>
<evidence type="ECO:0000256" key="3">
    <source>
        <dbReference type="ARBA" id="ARBA00022771"/>
    </source>
</evidence>
<dbReference type="InterPro" id="IPR036236">
    <property type="entry name" value="Znf_C2H2_sf"/>
</dbReference>
<feature type="domain" description="C2H2-type" evidence="11">
    <location>
        <begin position="567"/>
        <end position="596"/>
    </location>
</feature>
<comment type="caution">
    <text evidence="12">The sequence shown here is derived from an EMBL/GenBank/DDBJ whole genome shotgun (WGS) entry which is preliminary data.</text>
</comment>
<evidence type="ECO:0000256" key="10">
    <source>
        <dbReference type="SAM" id="Phobius"/>
    </source>
</evidence>
<evidence type="ECO:0000256" key="5">
    <source>
        <dbReference type="ARBA" id="ARBA00023015"/>
    </source>
</evidence>
<feature type="region of interest" description="Disordered" evidence="9">
    <location>
        <begin position="93"/>
        <end position="146"/>
    </location>
</feature>
<evidence type="ECO:0000256" key="6">
    <source>
        <dbReference type="ARBA" id="ARBA00023163"/>
    </source>
</evidence>
<dbReference type="GO" id="GO:0008270">
    <property type="term" value="F:zinc ion binding"/>
    <property type="evidence" value="ECO:0007669"/>
    <property type="project" value="UniProtKB-KW"/>
</dbReference>
<evidence type="ECO:0000313" key="12">
    <source>
        <dbReference type="EMBL" id="KAG6288735.1"/>
    </source>
</evidence>
<feature type="compositionally biased region" description="Polar residues" evidence="9">
    <location>
        <begin position="1"/>
        <end position="21"/>
    </location>
</feature>
<gene>
    <name evidence="12" type="ORF">E4U09_005385</name>
</gene>
<feature type="compositionally biased region" description="Basic and acidic residues" evidence="9">
    <location>
        <begin position="135"/>
        <end position="146"/>
    </location>
</feature>
<organism evidence="12 13">
    <name type="scientific">Claviceps aff. purpurea</name>
    <dbReference type="NCBI Taxonomy" id="1967640"/>
    <lineage>
        <taxon>Eukaryota</taxon>
        <taxon>Fungi</taxon>
        <taxon>Dikarya</taxon>
        <taxon>Ascomycota</taxon>
        <taxon>Pezizomycotina</taxon>
        <taxon>Sordariomycetes</taxon>
        <taxon>Hypocreomycetidae</taxon>
        <taxon>Hypocreales</taxon>
        <taxon>Clavicipitaceae</taxon>
        <taxon>Claviceps</taxon>
    </lineage>
</organism>
<comment type="subcellular location">
    <subcellularLocation>
        <location evidence="1">Nucleus</location>
    </subcellularLocation>
</comment>
<evidence type="ECO:0000313" key="13">
    <source>
        <dbReference type="Proteomes" id="UP000707071"/>
    </source>
</evidence>
<dbReference type="InterPro" id="IPR013087">
    <property type="entry name" value="Znf_C2H2_type"/>
</dbReference>
<dbReference type="Proteomes" id="UP000707071">
    <property type="component" value="Unassembled WGS sequence"/>
</dbReference>
<dbReference type="InterPro" id="IPR051061">
    <property type="entry name" value="Zinc_finger_trans_reg"/>
</dbReference>
<feature type="region of interest" description="Disordered" evidence="9">
    <location>
        <begin position="324"/>
        <end position="368"/>
    </location>
</feature>
<feature type="region of interest" description="Disordered" evidence="9">
    <location>
        <begin position="1"/>
        <end position="23"/>
    </location>
</feature>
<dbReference type="GO" id="GO:0005634">
    <property type="term" value="C:nucleus"/>
    <property type="evidence" value="ECO:0007669"/>
    <property type="project" value="UniProtKB-SubCell"/>
</dbReference>
<dbReference type="PANTHER" id="PTHR46179">
    <property type="entry name" value="ZINC FINGER PROTEIN"/>
    <property type="match status" value="1"/>
</dbReference>
<sequence>MNNDDAFTKGSSPESRHNAQTPVRYGRSVRLTWSLSPRGVVTSSTATDTTILGRDMSNGAIAGTVVGAVLAAALVAFCLYPVIVHLIKRRRRAGRPHDDETGFQAQQTKGSTLASNSHHRLSSTDSLEQQNGEPSHGELDGGDRSRELDWTATDARLLQTERNLDLSRQLPTAGAPHVDALDDDECSETTPFPYYMPASMPDDNPGVLKGTSHDYYRPSIPSSAFGMVTDPDPAEAVRKLPRASSSKYSVKRILNRLSGRDSAPAIAQSSEDTPTASRAYYADAEPGRAFTSAHATDHLTHLSPCSTSNQLPSASVLTNDAPKLASLPTGIKTPPQSPPPDSVALEGPTSSSRALDPVPGTVNPMDIMPASTQTEMRHRTEHQLLATSHGVGGSLSSVSGQTPRENFPTCPPSQSYAPLPAEIVQATQFSVPMYQEAPREDIPTYPAPPFFVPLPAETPQRAQFTAPVYQAEPPDALKRECDDASTMDLYNHHYLYPSVIPERSRHPSYPSDQATPFPGATSTGPYAGNTPSTQLDSPSPGSMNSSDFRYSTSPQTGFSSPMKVGLLRCDEPGCGQAFDQPHKLKHHQRYHSKDHKCPYNNCGKGFGTKTHLQRHINDRHEKTRKYHCPISGCEYAKSGTKAFPRKDNWKRHMANMHSMEDPQLPEPIEVDLQMGDT</sequence>
<dbReference type="PROSITE" id="PS00028">
    <property type="entry name" value="ZINC_FINGER_C2H2_1"/>
    <property type="match status" value="2"/>
</dbReference>
<dbReference type="GO" id="GO:0006357">
    <property type="term" value="P:regulation of transcription by RNA polymerase II"/>
    <property type="evidence" value="ECO:0007669"/>
    <property type="project" value="TreeGrafter"/>
</dbReference>
<feature type="compositionally biased region" description="Polar residues" evidence="9">
    <location>
        <begin position="103"/>
        <end position="116"/>
    </location>
</feature>
<evidence type="ECO:0000256" key="4">
    <source>
        <dbReference type="ARBA" id="ARBA00022833"/>
    </source>
</evidence>
<keyword evidence="4" id="KW-0862">Zinc</keyword>
<dbReference type="AlphaFoldDB" id="A0A9P7TWP3"/>
<evidence type="ECO:0000256" key="8">
    <source>
        <dbReference type="PROSITE-ProRule" id="PRU00042"/>
    </source>
</evidence>
<keyword evidence="5" id="KW-0805">Transcription regulation</keyword>
<dbReference type="SUPFAM" id="SSF57667">
    <property type="entry name" value="beta-beta-alpha zinc fingers"/>
    <property type="match status" value="1"/>
</dbReference>
<dbReference type="Gene3D" id="3.30.160.60">
    <property type="entry name" value="Classic Zinc Finger"/>
    <property type="match status" value="3"/>
</dbReference>
<evidence type="ECO:0000256" key="9">
    <source>
        <dbReference type="SAM" id="MobiDB-lite"/>
    </source>
</evidence>
<dbReference type="Pfam" id="PF00096">
    <property type="entry name" value="zf-C2H2"/>
    <property type="match status" value="2"/>
</dbReference>
<dbReference type="PROSITE" id="PS50157">
    <property type="entry name" value="ZINC_FINGER_C2H2_2"/>
    <property type="match status" value="2"/>
</dbReference>
<evidence type="ECO:0000256" key="1">
    <source>
        <dbReference type="ARBA" id="ARBA00004123"/>
    </source>
</evidence>
<evidence type="ECO:0000256" key="2">
    <source>
        <dbReference type="ARBA" id="ARBA00022723"/>
    </source>
</evidence>
<reference evidence="12 13" key="1">
    <citation type="journal article" date="2020" name="bioRxiv">
        <title>Whole genome comparisons of ergot fungi reveals the divergence and evolution of species within the genus Claviceps are the result of varying mechanisms driving genome evolution and host range expansion.</title>
        <authorList>
            <person name="Wyka S.A."/>
            <person name="Mondo S.J."/>
            <person name="Liu M."/>
            <person name="Dettman J."/>
            <person name="Nalam V."/>
            <person name="Broders K.D."/>
        </authorList>
    </citation>
    <scope>NUCLEOTIDE SEQUENCE [LARGE SCALE GENOMIC DNA]</scope>
    <source>
        <strain evidence="12 13">Clav52</strain>
    </source>
</reference>
<proteinExistence type="predicted"/>
<dbReference type="PANTHER" id="PTHR46179:SF13">
    <property type="entry name" value="C2H2-TYPE DOMAIN-CONTAINING PROTEIN"/>
    <property type="match status" value="1"/>
</dbReference>
<feature type="compositionally biased region" description="Polar residues" evidence="9">
    <location>
        <begin position="123"/>
        <end position="133"/>
    </location>
</feature>
<keyword evidence="10" id="KW-0812">Transmembrane</keyword>
<keyword evidence="10" id="KW-1133">Transmembrane helix</keyword>
<dbReference type="SMART" id="SM00355">
    <property type="entry name" value="ZnF_C2H2"/>
    <property type="match status" value="3"/>
</dbReference>
<keyword evidence="13" id="KW-1185">Reference proteome</keyword>
<keyword evidence="3 8" id="KW-0863">Zinc-finger</keyword>
<feature type="region of interest" description="Disordered" evidence="9">
    <location>
        <begin position="389"/>
        <end position="411"/>
    </location>
</feature>
<name>A0A9P7TWP3_9HYPO</name>
<feature type="region of interest" description="Disordered" evidence="9">
    <location>
        <begin position="501"/>
        <end position="555"/>
    </location>
</feature>
<keyword evidence="10" id="KW-0472">Membrane</keyword>
<dbReference type="EMBL" id="SRRH01000451">
    <property type="protein sequence ID" value="KAG6288735.1"/>
    <property type="molecule type" value="Genomic_DNA"/>
</dbReference>
<protein>
    <recommendedName>
        <fullName evidence="11">C2H2-type domain-containing protein</fullName>
    </recommendedName>
</protein>
<feature type="region of interest" description="Disordered" evidence="9">
    <location>
        <begin position="167"/>
        <end position="190"/>
    </location>
</feature>
<feature type="compositionally biased region" description="Polar residues" evidence="9">
    <location>
        <begin position="510"/>
        <end position="555"/>
    </location>
</feature>
<keyword evidence="6" id="KW-0804">Transcription</keyword>
<keyword evidence="2" id="KW-0479">Metal-binding</keyword>
<keyword evidence="7" id="KW-0539">Nucleus</keyword>
<evidence type="ECO:0000256" key="7">
    <source>
        <dbReference type="ARBA" id="ARBA00023242"/>
    </source>
</evidence>
<feature type="transmembrane region" description="Helical" evidence="10">
    <location>
        <begin position="60"/>
        <end position="87"/>
    </location>
</feature>
<evidence type="ECO:0000259" key="11">
    <source>
        <dbReference type="PROSITE" id="PS50157"/>
    </source>
</evidence>
<accession>A0A9P7TWP3</accession>